<dbReference type="PROSITE" id="PS51257">
    <property type="entry name" value="PROKAR_LIPOPROTEIN"/>
    <property type="match status" value="1"/>
</dbReference>
<reference evidence="2 3" key="1">
    <citation type="submission" date="2024-03" db="EMBL/GenBank/DDBJ databases">
        <authorList>
            <person name="Jo J.-H."/>
        </authorList>
    </citation>
    <scope>NUCLEOTIDE SEQUENCE [LARGE SCALE GENOMIC DNA]</scope>
    <source>
        <strain evidence="2 3">PS1R-30</strain>
    </source>
</reference>
<dbReference type="RefSeq" id="WP_339585355.1">
    <property type="nucleotide sequence ID" value="NZ_JBBHJZ010000001.1"/>
</dbReference>
<evidence type="ECO:0000313" key="3">
    <source>
        <dbReference type="Proteomes" id="UP001361239"/>
    </source>
</evidence>
<organism evidence="2 3">
    <name type="scientific">Novosphingobium anseongense</name>
    <dbReference type="NCBI Taxonomy" id="3133436"/>
    <lineage>
        <taxon>Bacteria</taxon>
        <taxon>Pseudomonadati</taxon>
        <taxon>Pseudomonadota</taxon>
        <taxon>Alphaproteobacteria</taxon>
        <taxon>Sphingomonadales</taxon>
        <taxon>Sphingomonadaceae</taxon>
        <taxon>Novosphingobium</taxon>
    </lineage>
</organism>
<dbReference type="Proteomes" id="UP001361239">
    <property type="component" value="Unassembled WGS sequence"/>
</dbReference>
<proteinExistence type="predicted"/>
<keyword evidence="3" id="KW-1185">Reference proteome</keyword>
<evidence type="ECO:0000256" key="1">
    <source>
        <dbReference type="SAM" id="MobiDB-lite"/>
    </source>
</evidence>
<comment type="caution">
    <text evidence="2">The sequence shown here is derived from an EMBL/GenBank/DDBJ whole genome shotgun (WGS) entry which is preliminary data.</text>
</comment>
<feature type="compositionally biased region" description="Low complexity" evidence="1">
    <location>
        <begin position="29"/>
        <end position="48"/>
    </location>
</feature>
<accession>A0ABU8RQN6</accession>
<evidence type="ECO:0000313" key="2">
    <source>
        <dbReference type="EMBL" id="MEJ5975401.1"/>
    </source>
</evidence>
<name>A0ABU8RQN6_9SPHN</name>
<feature type="region of interest" description="Disordered" evidence="1">
    <location>
        <begin position="19"/>
        <end position="50"/>
    </location>
</feature>
<gene>
    <name evidence="2" type="ORF">WG901_02045</name>
</gene>
<dbReference type="EMBL" id="JBBHJZ010000001">
    <property type="protein sequence ID" value="MEJ5975401.1"/>
    <property type="molecule type" value="Genomic_DNA"/>
</dbReference>
<sequence length="256" mass="26336">MRYLGLGSLTALALLAGCNSEPKPPQAPPSDATSAASTPMPAANAADPDPTKVAALWLDAQVEPRQPGKWAPRDECGGLPGARAFREKLAAAVQARDAEAIAAMATPDIRLGFGGEDGNKRFLAALKAPDGKLLNELAALLPLGCAGSDGGGLTIPWYFQQELGDVDSGSAMLVTGVDVPLLAEPKPGAAPGEKLSWDLVSLTKGLTPGAPFQQVKSASGKTGFVATDKLRSLLAHRLLAVKQGQEWKITAVLAGD</sequence>
<protein>
    <submittedName>
        <fullName evidence="2">Uncharacterized protein</fullName>
    </submittedName>
</protein>